<reference evidence="1 2" key="1">
    <citation type="submission" date="2020-02" db="EMBL/GenBank/DDBJ databases">
        <title>Genomic and physiological characterization of two novel Nitrospinaceae genera.</title>
        <authorList>
            <person name="Mueller A.J."/>
            <person name="Jung M.-Y."/>
            <person name="Strachan C.R."/>
            <person name="Herbold C.W."/>
            <person name="Kirkegaard R.H."/>
            <person name="Daims H."/>
        </authorList>
    </citation>
    <scope>NUCLEOTIDE SEQUENCE [LARGE SCALE GENOMIC DNA]</scope>
    <source>
        <strain evidence="1">EB</strain>
    </source>
</reference>
<gene>
    <name evidence="1" type="ORF">G3M70_13175</name>
</gene>
<dbReference type="KEGG" id="nli:G3M70_13175"/>
<dbReference type="Proteomes" id="UP000594688">
    <property type="component" value="Chromosome"/>
</dbReference>
<name>A0A7T0G1E5_9BACT</name>
<proteinExistence type="predicted"/>
<protein>
    <submittedName>
        <fullName evidence="1">Uncharacterized protein</fullName>
    </submittedName>
</protein>
<organism evidence="1 2">
    <name type="scientific">Candidatus Nitronauta litoralis</name>
    <dbReference type="NCBI Taxonomy" id="2705533"/>
    <lineage>
        <taxon>Bacteria</taxon>
        <taxon>Pseudomonadati</taxon>
        <taxon>Nitrospinota/Tectimicrobiota group</taxon>
        <taxon>Nitrospinota</taxon>
        <taxon>Nitrospinia</taxon>
        <taxon>Nitrospinales</taxon>
        <taxon>Nitrospinaceae</taxon>
        <taxon>Candidatus Nitronauta</taxon>
    </lineage>
</organism>
<evidence type="ECO:0000313" key="2">
    <source>
        <dbReference type="Proteomes" id="UP000594688"/>
    </source>
</evidence>
<dbReference type="AlphaFoldDB" id="A0A7T0G1E5"/>
<sequence length="99" mass="11356">MLIQDNLILSRAEPSGHGGVQFLYRVGKYGVACVSRPQEDVAHINWEVDVIKYKNDTTVQYDLCHTTDLAKKTLSLRNDKAMNEFLQNAFDHFKQIQQS</sequence>
<dbReference type="EMBL" id="CP048685">
    <property type="protein sequence ID" value="QPJ62776.1"/>
    <property type="molecule type" value="Genomic_DNA"/>
</dbReference>
<evidence type="ECO:0000313" key="1">
    <source>
        <dbReference type="EMBL" id="QPJ62776.1"/>
    </source>
</evidence>
<accession>A0A7T0G1E5</accession>